<dbReference type="RefSeq" id="WP_266601621.1">
    <property type="nucleotide sequence ID" value="NZ_JAPHNL010000249.1"/>
</dbReference>
<gene>
    <name evidence="1" type="ORF">OFY01_19465</name>
</gene>
<dbReference type="EMBL" id="JAPHNL010000249">
    <property type="protein sequence ID" value="MCX3061900.1"/>
    <property type="molecule type" value="Genomic_DNA"/>
</dbReference>
<accession>A0ABT3U0X2</accession>
<organism evidence="1 2">
    <name type="scientific">Streptomyces beihaiensis</name>
    <dbReference type="NCBI Taxonomy" id="2984495"/>
    <lineage>
        <taxon>Bacteria</taxon>
        <taxon>Bacillati</taxon>
        <taxon>Actinomycetota</taxon>
        <taxon>Actinomycetes</taxon>
        <taxon>Kitasatosporales</taxon>
        <taxon>Streptomycetaceae</taxon>
        <taxon>Streptomyces</taxon>
    </lineage>
</organism>
<proteinExistence type="predicted"/>
<dbReference type="InterPro" id="IPR029044">
    <property type="entry name" value="Nucleotide-diphossugar_trans"/>
</dbReference>
<dbReference type="Proteomes" id="UP001163064">
    <property type="component" value="Unassembled WGS sequence"/>
</dbReference>
<dbReference type="Pfam" id="PF09837">
    <property type="entry name" value="DUF2064"/>
    <property type="match status" value="1"/>
</dbReference>
<comment type="caution">
    <text evidence="1">The sequence shown here is derived from an EMBL/GenBank/DDBJ whole genome shotgun (WGS) entry which is preliminary data.</text>
</comment>
<sequence>TLFRSVVPQRGDGLDERIAAAFEDTAGTGPCLLIGMDTPQLAADPSPLAPALAPDAWRECDAWFGPAVDGGFWALGLARPEPALVRGVPMSTASTGAAQRARLTGAGLRVRDLPRLLDVDAADDAARVAVLAPHGRFAAQ</sequence>
<dbReference type="PANTHER" id="PTHR36529:SF1">
    <property type="entry name" value="GLYCOSYLTRANSFERASE"/>
    <property type="match status" value="1"/>
</dbReference>
<dbReference type="SUPFAM" id="SSF53448">
    <property type="entry name" value="Nucleotide-diphospho-sugar transferases"/>
    <property type="match status" value="1"/>
</dbReference>
<keyword evidence="2" id="KW-1185">Reference proteome</keyword>
<dbReference type="InterPro" id="IPR018641">
    <property type="entry name" value="Trfase_1_rSAM/seldom-assoc"/>
</dbReference>
<dbReference type="Gene3D" id="3.90.550.10">
    <property type="entry name" value="Spore Coat Polysaccharide Biosynthesis Protein SpsA, Chain A"/>
    <property type="match status" value="1"/>
</dbReference>
<evidence type="ECO:0000313" key="1">
    <source>
        <dbReference type="EMBL" id="MCX3061900.1"/>
    </source>
</evidence>
<reference evidence="1" key="1">
    <citation type="submission" date="2022-10" db="EMBL/GenBank/DDBJ databases">
        <title>Streptomyces beihaiensis sp. nov., a chitin degrading actinobacterium, isolated from shrimp pond soil.</title>
        <authorList>
            <person name="Xie J."/>
            <person name="Shen N."/>
        </authorList>
    </citation>
    <scope>NUCLEOTIDE SEQUENCE</scope>
    <source>
        <strain evidence="1">GXMU-J5</strain>
    </source>
</reference>
<protein>
    <submittedName>
        <fullName evidence="1">DUF2064 domain-containing protein</fullName>
    </submittedName>
</protein>
<feature type="non-terminal residue" evidence="1">
    <location>
        <position position="140"/>
    </location>
</feature>
<dbReference type="PANTHER" id="PTHR36529">
    <property type="entry name" value="SLL1095 PROTEIN"/>
    <property type="match status" value="1"/>
</dbReference>
<evidence type="ECO:0000313" key="2">
    <source>
        <dbReference type="Proteomes" id="UP001163064"/>
    </source>
</evidence>
<feature type="non-terminal residue" evidence="1">
    <location>
        <position position="1"/>
    </location>
</feature>
<name>A0ABT3U0X2_9ACTN</name>